<dbReference type="Proteomes" id="UP001256673">
    <property type="component" value="Unassembled WGS sequence"/>
</dbReference>
<keyword evidence="2" id="KW-1185">Reference proteome</keyword>
<comment type="caution">
    <text evidence="1">The sequence shown here is derived from an EMBL/GenBank/DDBJ whole genome shotgun (WGS) entry which is preliminary data.</text>
</comment>
<dbReference type="EMBL" id="JAWDIU010000004">
    <property type="protein sequence ID" value="MDU0327635.1"/>
    <property type="molecule type" value="Genomic_DNA"/>
</dbReference>
<reference evidence="1 2" key="1">
    <citation type="submission" date="2023-09" db="EMBL/GenBank/DDBJ databases">
        <title>Microbacterium fusihabitans sp. nov., Microbacterium phycihabitans sp. nov., and Microbacterium cervinum sp. nov., isolated from dried seaweeds of beach.</title>
        <authorList>
            <person name="Lee S.D."/>
        </authorList>
    </citation>
    <scope>NUCLEOTIDE SEQUENCE [LARGE SCALE GENOMIC DNA]</scope>
    <source>
        <strain evidence="1 2">KSW2-21</strain>
    </source>
</reference>
<accession>A0ABU3RYJ9</accession>
<gene>
    <name evidence="1" type="ORF">RWH43_12785</name>
</gene>
<protein>
    <recommendedName>
        <fullName evidence="3">Swt1-like HEPN domain-containing protein</fullName>
    </recommendedName>
</protein>
<organism evidence="1 2">
    <name type="scientific">Microbacterium algihabitans</name>
    <dbReference type="NCBI Taxonomy" id="3075992"/>
    <lineage>
        <taxon>Bacteria</taxon>
        <taxon>Bacillati</taxon>
        <taxon>Actinomycetota</taxon>
        <taxon>Actinomycetes</taxon>
        <taxon>Micrococcales</taxon>
        <taxon>Microbacteriaceae</taxon>
        <taxon>Microbacterium</taxon>
    </lineage>
</organism>
<name>A0ABU3RYJ9_9MICO</name>
<dbReference type="RefSeq" id="WP_316001675.1">
    <property type="nucleotide sequence ID" value="NZ_JAWDIU010000004.1"/>
</dbReference>
<evidence type="ECO:0008006" key="3">
    <source>
        <dbReference type="Google" id="ProtNLM"/>
    </source>
</evidence>
<evidence type="ECO:0000313" key="2">
    <source>
        <dbReference type="Proteomes" id="UP001256673"/>
    </source>
</evidence>
<evidence type="ECO:0000313" key="1">
    <source>
        <dbReference type="EMBL" id="MDU0327635.1"/>
    </source>
</evidence>
<proteinExistence type="predicted"/>
<sequence>MREAILDGLPGVHVSIDDRNAWSDLPSESSLVITDLDRCATSHENILGEVRESALAALDDGRMVCLVSRAPRLAFRSVPGSSVLEDAALAISSPLDREELEVADGDPPPAGWPLPAVSFGGPLTAAMLTGALAEMGEGLVTALDHAIFEVDPRSADGLQFLSAREVEGLRGAGLVKLDSSGVPRLTTGRSTSLLKEALSEHISHSVSPSDRLADVVSGLWLIERLLRAAVRTAAIDKFSDAWRSNCLGGLNAEVLRRAQLDSSAAAKTVGDLRDPLEWLTLGELVDIIRGNKFDQLGVESAIWRKLQEQLIPVRNRLAHVRLLKAQDHEVVQMWSSTLKGRLNL</sequence>